<feature type="domain" description="RecX third three-helical" evidence="7">
    <location>
        <begin position="101"/>
        <end position="144"/>
    </location>
</feature>
<evidence type="ECO:0000256" key="3">
    <source>
        <dbReference type="ARBA" id="ARBA00018111"/>
    </source>
</evidence>
<comment type="similarity">
    <text evidence="2 5">Belongs to the RecX family.</text>
</comment>
<feature type="domain" description="RecX second three-helical" evidence="6">
    <location>
        <begin position="52"/>
        <end position="93"/>
    </location>
</feature>
<dbReference type="InterPro" id="IPR053925">
    <property type="entry name" value="RecX_HTH_3rd"/>
</dbReference>
<dbReference type="GO" id="GO:0005737">
    <property type="term" value="C:cytoplasm"/>
    <property type="evidence" value="ECO:0007669"/>
    <property type="project" value="UniProtKB-SubCell"/>
</dbReference>
<protein>
    <recommendedName>
        <fullName evidence="3 5">Regulatory protein RecX</fullName>
    </recommendedName>
</protein>
<evidence type="ECO:0000256" key="2">
    <source>
        <dbReference type="ARBA" id="ARBA00009695"/>
    </source>
</evidence>
<sequence length="153" mass="18577">MLYPTVLKKLEFYCSYQERSHKEVRIKLKSLKIEDELIDEYIVYLIHHNYLNEERFACAFARGKHNYKKWGKIRISNELKLHGVSSYIIKTALREIEEDKYVQNFNELAEKEWHNTKTIDLQRKKRKISDFLFRKGYESHLIFEKIEALCTLD</sequence>
<evidence type="ECO:0000256" key="4">
    <source>
        <dbReference type="ARBA" id="ARBA00022490"/>
    </source>
</evidence>
<keyword evidence="4 5" id="KW-0963">Cytoplasm</keyword>
<comment type="caution">
    <text evidence="8">The sequence shown here is derived from an EMBL/GenBank/DDBJ whole genome shotgun (WGS) entry which is preliminary data.</text>
</comment>
<dbReference type="PANTHER" id="PTHR33602:SF1">
    <property type="entry name" value="REGULATORY PROTEIN RECX FAMILY PROTEIN"/>
    <property type="match status" value="1"/>
</dbReference>
<accession>A0AA94F196</accession>
<gene>
    <name evidence="5" type="primary">recX</name>
    <name evidence="8" type="ORF">EJB19_02255</name>
</gene>
<proteinExistence type="inferred from homology"/>
<comment type="function">
    <text evidence="5">Modulates RecA activity.</text>
</comment>
<dbReference type="GeneID" id="56894292"/>
<comment type="subcellular location">
    <subcellularLocation>
        <location evidence="1 5">Cytoplasm</location>
    </subcellularLocation>
</comment>
<dbReference type="InterPro" id="IPR003783">
    <property type="entry name" value="Regulatory_RecX"/>
</dbReference>
<dbReference type="KEGG" id="fcv:AWN65_00700"/>
<organism evidence="8">
    <name type="scientific">Flavobacterium columnare</name>
    <dbReference type="NCBI Taxonomy" id="996"/>
    <lineage>
        <taxon>Bacteria</taxon>
        <taxon>Pseudomonadati</taxon>
        <taxon>Bacteroidota</taxon>
        <taxon>Flavobacteriia</taxon>
        <taxon>Flavobacteriales</taxon>
        <taxon>Flavobacteriaceae</taxon>
        <taxon>Flavobacterium</taxon>
    </lineage>
</organism>
<evidence type="ECO:0000259" key="6">
    <source>
        <dbReference type="Pfam" id="PF02631"/>
    </source>
</evidence>
<dbReference type="GO" id="GO:0006282">
    <property type="term" value="P:regulation of DNA repair"/>
    <property type="evidence" value="ECO:0007669"/>
    <property type="project" value="UniProtKB-UniRule"/>
</dbReference>
<evidence type="ECO:0000313" key="8">
    <source>
        <dbReference type="EMBL" id="RVU88984.1"/>
    </source>
</evidence>
<evidence type="ECO:0000256" key="1">
    <source>
        <dbReference type="ARBA" id="ARBA00004496"/>
    </source>
</evidence>
<dbReference type="RefSeq" id="WP_060381399.1">
    <property type="nucleotide sequence ID" value="NZ_MTDB01000016.1"/>
</dbReference>
<evidence type="ECO:0000259" key="7">
    <source>
        <dbReference type="Pfam" id="PF21981"/>
    </source>
</evidence>
<dbReference type="InterPro" id="IPR036388">
    <property type="entry name" value="WH-like_DNA-bd_sf"/>
</dbReference>
<evidence type="ECO:0000256" key="5">
    <source>
        <dbReference type="HAMAP-Rule" id="MF_01114"/>
    </source>
</evidence>
<dbReference type="PANTHER" id="PTHR33602">
    <property type="entry name" value="REGULATORY PROTEIN RECX FAMILY PROTEIN"/>
    <property type="match status" value="1"/>
</dbReference>
<dbReference type="Gene3D" id="1.10.10.10">
    <property type="entry name" value="Winged helix-like DNA-binding domain superfamily/Winged helix DNA-binding domain"/>
    <property type="match status" value="3"/>
</dbReference>
<dbReference type="Pfam" id="PF02631">
    <property type="entry name" value="RecX_HTH2"/>
    <property type="match status" value="1"/>
</dbReference>
<reference evidence="8" key="1">
    <citation type="submission" date="2018-12" db="EMBL/GenBank/DDBJ databases">
        <title>Draft genome sequence of Flaovobacterium columnare BGFS27 isolated from channel catfish in Alabama.</title>
        <authorList>
            <person name="Cai W."/>
            <person name="Arias C."/>
        </authorList>
    </citation>
    <scope>NUCLEOTIDE SEQUENCE [LARGE SCALE GENOMIC DNA]</scope>
    <source>
        <strain evidence="8">BGFS27</strain>
    </source>
</reference>
<dbReference type="AlphaFoldDB" id="A0AA94F196"/>
<dbReference type="HAMAP" id="MF_01114">
    <property type="entry name" value="RecX"/>
    <property type="match status" value="1"/>
</dbReference>
<dbReference type="Pfam" id="PF21981">
    <property type="entry name" value="RecX_HTH3"/>
    <property type="match status" value="1"/>
</dbReference>
<name>A0AA94F196_9FLAO</name>
<dbReference type="EMBL" id="RWGX01000003">
    <property type="protein sequence ID" value="RVU88984.1"/>
    <property type="molecule type" value="Genomic_DNA"/>
</dbReference>
<dbReference type="InterPro" id="IPR053924">
    <property type="entry name" value="RecX_HTH_2nd"/>
</dbReference>